<evidence type="ECO:0000313" key="3">
    <source>
        <dbReference type="Proteomes" id="UP000664521"/>
    </source>
</evidence>
<feature type="region of interest" description="Disordered" evidence="1">
    <location>
        <begin position="572"/>
        <end position="616"/>
    </location>
</feature>
<name>A0A8H3INI8_9LECA</name>
<proteinExistence type="predicted"/>
<dbReference type="Proteomes" id="UP000664521">
    <property type="component" value="Unassembled WGS sequence"/>
</dbReference>
<gene>
    <name evidence="2" type="ORF">HETSPECPRED_005876</name>
</gene>
<dbReference type="EMBL" id="CAJPDS010000039">
    <property type="protein sequence ID" value="CAF9925628.1"/>
    <property type="molecule type" value="Genomic_DNA"/>
</dbReference>
<feature type="region of interest" description="Disordered" evidence="1">
    <location>
        <begin position="499"/>
        <end position="538"/>
    </location>
</feature>
<evidence type="ECO:0000313" key="2">
    <source>
        <dbReference type="EMBL" id="CAF9925628.1"/>
    </source>
</evidence>
<sequence>MDNNTGEYGLEFNLTGPLDIHELNWSPQEEQQPPKLFQPQPTSVPTQFLSNFQEFESQNLGKTVNDDDLPSDFLDPQMLMLDSSQAYDPIRTPELAPQFSGDLLPSEYHTMRADWHCNAEKFHRHQAQELVELAQIFDNVESHPQQPLPAIHSSNEHYPGTGHAMLKNRDSKSVQENARKSKNNGHQHHPSRISPRGAIQKLSEPTSALPADLSAALMADSNLHRHANITDASQVHPRVLQRVMFKPENVYSPLHTRPNPWGYYTLNGQTLSGRFKYNEFGELQPGDFFTRDEMRTYLFDHYLHTSGGTYNPKEGGLKLWIQRNPADSKNRYGHSCAARCRFLECVAQHRLIGQGQTRVCFDELSCRGENLDPMHNAGYVHLYCLERFMDFPRICSTLQVRVEDRHLPYEHNRNNKMMLSSSQEAHEASRFIHNCEHGKLSRSYPHYQTPNRPYQGTLNHRICVKKVAAEPMRVKRARIQRGSRLSTLDNHLGDLEMETEHRAQSRLAKNQNRRYRDYSPDVDGEVNSPAAVRSSPLPPPMQFLELGTPRQPLSWYNDPEPTITESSSAYMLQNEPGTSDHSSGFATEWSESSSESTMFSNDDEDMYGGYIDLQDS</sequence>
<reference evidence="2" key="1">
    <citation type="submission" date="2021-03" db="EMBL/GenBank/DDBJ databases">
        <authorList>
            <person name="Tagirdzhanova G."/>
        </authorList>
    </citation>
    <scope>NUCLEOTIDE SEQUENCE</scope>
</reference>
<feature type="compositionally biased region" description="Basic residues" evidence="1">
    <location>
        <begin position="180"/>
        <end position="191"/>
    </location>
</feature>
<protein>
    <submittedName>
        <fullName evidence="2">Uncharacterized protein</fullName>
    </submittedName>
</protein>
<dbReference type="AlphaFoldDB" id="A0A8H3INI8"/>
<feature type="compositionally biased region" description="Polar residues" evidence="1">
    <location>
        <begin position="572"/>
        <end position="585"/>
    </location>
</feature>
<accession>A0A8H3INI8</accession>
<evidence type="ECO:0000256" key="1">
    <source>
        <dbReference type="SAM" id="MobiDB-lite"/>
    </source>
</evidence>
<dbReference type="OrthoDB" id="5307331at2759"/>
<keyword evidence="3" id="KW-1185">Reference proteome</keyword>
<feature type="region of interest" description="Disordered" evidence="1">
    <location>
        <begin position="144"/>
        <end position="196"/>
    </location>
</feature>
<organism evidence="2 3">
    <name type="scientific">Heterodermia speciosa</name>
    <dbReference type="NCBI Taxonomy" id="116794"/>
    <lineage>
        <taxon>Eukaryota</taxon>
        <taxon>Fungi</taxon>
        <taxon>Dikarya</taxon>
        <taxon>Ascomycota</taxon>
        <taxon>Pezizomycotina</taxon>
        <taxon>Lecanoromycetes</taxon>
        <taxon>OSLEUM clade</taxon>
        <taxon>Lecanoromycetidae</taxon>
        <taxon>Caliciales</taxon>
        <taxon>Physciaceae</taxon>
        <taxon>Heterodermia</taxon>
    </lineage>
</organism>
<feature type="compositionally biased region" description="Basic and acidic residues" evidence="1">
    <location>
        <begin position="167"/>
        <end position="179"/>
    </location>
</feature>
<comment type="caution">
    <text evidence="2">The sequence shown here is derived from an EMBL/GenBank/DDBJ whole genome shotgun (WGS) entry which is preliminary data.</text>
</comment>